<name>A0A6C0E0G3_9ZZZZ</name>
<organism evidence="1">
    <name type="scientific">viral metagenome</name>
    <dbReference type="NCBI Taxonomy" id="1070528"/>
    <lineage>
        <taxon>unclassified sequences</taxon>
        <taxon>metagenomes</taxon>
        <taxon>organismal metagenomes</taxon>
    </lineage>
</organism>
<dbReference type="AlphaFoldDB" id="A0A6C0E0G3"/>
<sequence>MANTNDDLYEELDNSQNNISDIDVNKLMKNLKNYKPAELKKMLNSMMGGNKEIQNLVSQMANPEKETDDFKKAYKNKLKAMREARSKR</sequence>
<reference evidence="1" key="1">
    <citation type="journal article" date="2020" name="Nature">
        <title>Giant virus diversity and host interactions through global metagenomics.</title>
        <authorList>
            <person name="Schulz F."/>
            <person name="Roux S."/>
            <person name="Paez-Espino D."/>
            <person name="Jungbluth S."/>
            <person name="Walsh D.A."/>
            <person name="Denef V.J."/>
            <person name="McMahon K.D."/>
            <person name="Konstantinidis K.T."/>
            <person name="Eloe-Fadrosh E.A."/>
            <person name="Kyrpides N.C."/>
            <person name="Woyke T."/>
        </authorList>
    </citation>
    <scope>NUCLEOTIDE SEQUENCE</scope>
    <source>
        <strain evidence="1">GVMAG-M-3300023179-103</strain>
    </source>
</reference>
<dbReference type="EMBL" id="MN739697">
    <property type="protein sequence ID" value="QHT21779.1"/>
    <property type="molecule type" value="Genomic_DNA"/>
</dbReference>
<protein>
    <submittedName>
        <fullName evidence="1">Uncharacterized protein</fullName>
    </submittedName>
</protein>
<evidence type="ECO:0000313" key="1">
    <source>
        <dbReference type="EMBL" id="QHT21779.1"/>
    </source>
</evidence>
<proteinExistence type="predicted"/>
<accession>A0A6C0E0G3</accession>